<evidence type="ECO:0000313" key="1">
    <source>
        <dbReference type="EMBL" id="GAI67804.1"/>
    </source>
</evidence>
<accession>X1SJ44</accession>
<name>X1SJ44_9ZZZZ</name>
<organism evidence="1">
    <name type="scientific">marine sediment metagenome</name>
    <dbReference type="NCBI Taxonomy" id="412755"/>
    <lineage>
        <taxon>unclassified sequences</taxon>
        <taxon>metagenomes</taxon>
        <taxon>ecological metagenomes</taxon>
    </lineage>
</organism>
<protein>
    <submittedName>
        <fullName evidence="1">Uncharacterized protein</fullName>
    </submittedName>
</protein>
<gene>
    <name evidence="1" type="ORF">S12H4_06157</name>
</gene>
<proteinExistence type="predicted"/>
<dbReference type="EMBL" id="BARW01002125">
    <property type="protein sequence ID" value="GAI67804.1"/>
    <property type="molecule type" value="Genomic_DNA"/>
</dbReference>
<reference evidence="1" key="1">
    <citation type="journal article" date="2014" name="Front. Microbiol.">
        <title>High frequency of phylogenetically diverse reductive dehalogenase-homologous genes in deep subseafloor sedimentary metagenomes.</title>
        <authorList>
            <person name="Kawai M."/>
            <person name="Futagami T."/>
            <person name="Toyoda A."/>
            <person name="Takaki Y."/>
            <person name="Nishi S."/>
            <person name="Hori S."/>
            <person name="Arai W."/>
            <person name="Tsubouchi T."/>
            <person name="Morono Y."/>
            <person name="Uchiyama I."/>
            <person name="Ito T."/>
            <person name="Fujiyama A."/>
            <person name="Inagaki F."/>
            <person name="Takami H."/>
        </authorList>
    </citation>
    <scope>NUCLEOTIDE SEQUENCE</scope>
    <source>
        <strain evidence="1">Expedition CK06-06</strain>
    </source>
</reference>
<comment type="caution">
    <text evidence="1">The sequence shown here is derived from an EMBL/GenBank/DDBJ whole genome shotgun (WGS) entry which is preliminary data.</text>
</comment>
<sequence>MRKGLGQRSQVDAFPIHELVIKAYDLAESARLLLQYGRYRPGDIMIFEPDITLVYNVSYLKIHHYAVIIEPDSRQLSADPCTMVGIKNCQAWIFQYDSHHAKWRVYAWNGNIGDKAFSKLARNLLNEGYSSEGGKLHFKRLPRHSDFTLTLNAFG</sequence>
<dbReference type="AlphaFoldDB" id="X1SJ44"/>